<evidence type="ECO:0000256" key="9">
    <source>
        <dbReference type="SAM" id="Phobius"/>
    </source>
</evidence>
<comment type="subcellular location">
    <subcellularLocation>
        <location evidence="1">Cell membrane</location>
        <topology evidence="1">Multi-pass membrane protein</topology>
    </subcellularLocation>
</comment>
<dbReference type="EMBL" id="JAKLTR010000005">
    <property type="protein sequence ID" value="MCG2614436.1"/>
    <property type="molecule type" value="Genomic_DNA"/>
</dbReference>
<sequence length="268" mass="30383">MHNQDQEIYFVTIVGLILGLLLVGFIVTALFLYQRRQRRQELEVERLKDMYEKEALRSQLEIQEDTFKTIAQELHDNIGQMLSVVKLTLSIVPVEKEHVAFEQIQSSQQLLNKAIFDLSNLTKGLHTDRIAQIGLAESIRFELYALKKAGILQVQFSIDGDEAELPEQKSIFLFRIFQESLNNILKHSKATTLIVHLSFSEELFTMEITDNGVGFDVHEKRGSTNSYSGVGLKSVFNRAKLIGADLSIDSSPANGTTIWIELPLDKES</sequence>
<dbReference type="CDD" id="cd16917">
    <property type="entry name" value="HATPase_UhpB-NarQ-NarX-like"/>
    <property type="match status" value="1"/>
</dbReference>
<feature type="domain" description="Histidine kinase" evidence="10">
    <location>
        <begin position="69"/>
        <end position="266"/>
    </location>
</feature>
<protein>
    <submittedName>
        <fullName evidence="11">Sensor histidine kinase</fullName>
    </submittedName>
</protein>
<dbReference type="PANTHER" id="PTHR24421:SF37">
    <property type="entry name" value="SENSOR HISTIDINE KINASE NARS"/>
    <property type="match status" value="1"/>
</dbReference>
<evidence type="ECO:0000256" key="2">
    <source>
        <dbReference type="ARBA" id="ARBA00022475"/>
    </source>
</evidence>
<evidence type="ECO:0000256" key="4">
    <source>
        <dbReference type="ARBA" id="ARBA00022692"/>
    </source>
</evidence>
<dbReference type="Proteomes" id="UP001165367">
    <property type="component" value="Unassembled WGS sequence"/>
</dbReference>
<dbReference type="PROSITE" id="PS50109">
    <property type="entry name" value="HIS_KIN"/>
    <property type="match status" value="1"/>
</dbReference>
<dbReference type="InterPro" id="IPR011712">
    <property type="entry name" value="Sig_transdc_His_kin_sub3_dim/P"/>
</dbReference>
<keyword evidence="12" id="KW-1185">Reference proteome</keyword>
<comment type="caution">
    <text evidence="11">The sequence shown here is derived from an EMBL/GenBank/DDBJ whole genome shotgun (WGS) entry which is preliminary data.</text>
</comment>
<keyword evidence="6 9" id="KW-1133">Transmembrane helix</keyword>
<dbReference type="GO" id="GO:0016301">
    <property type="term" value="F:kinase activity"/>
    <property type="evidence" value="ECO:0007669"/>
    <property type="project" value="UniProtKB-KW"/>
</dbReference>
<accession>A0ABS9KQ35</accession>
<dbReference type="Gene3D" id="3.30.565.10">
    <property type="entry name" value="Histidine kinase-like ATPase, C-terminal domain"/>
    <property type="match status" value="1"/>
</dbReference>
<evidence type="ECO:0000256" key="8">
    <source>
        <dbReference type="ARBA" id="ARBA00023136"/>
    </source>
</evidence>
<dbReference type="Pfam" id="PF07730">
    <property type="entry name" value="HisKA_3"/>
    <property type="match status" value="1"/>
</dbReference>
<proteinExistence type="predicted"/>
<dbReference type="RefSeq" id="WP_237870852.1">
    <property type="nucleotide sequence ID" value="NZ_JAKLTR010000005.1"/>
</dbReference>
<evidence type="ECO:0000256" key="1">
    <source>
        <dbReference type="ARBA" id="ARBA00004651"/>
    </source>
</evidence>
<evidence type="ECO:0000313" key="12">
    <source>
        <dbReference type="Proteomes" id="UP001165367"/>
    </source>
</evidence>
<dbReference type="SUPFAM" id="SSF55874">
    <property type="entry name" value="ATPase domain of HSP90 chaperone/DNA topoisomerase II/histidine kinase"/>
    <property type="match status" value="1"/>
</dbReference>
<evidence type="ECO:0000256" key="5">
    <source>
        <dbReference type="ARBA" id="ARBA00022777"/>
    </source>
</evidence>
<reference evidence="11" key="1">
    <citation type="submission" date="2022-01" db="EMBL/GenBank/DDBJ databases">
        <authorList>
            <person name="Jo J.-H."/>
            <person name="Im W.-T."/>
        </authorList>
    </citation>
    <scope>NUCLEOTIDE SEQUENCE</scope>
    <source>
        <strain evidence="11">NA20</strain>
    </source>
</reference>
<evidence type="ECO:0000256" key="7">
    <source>
        <dbReference type="ARBA" id="ARBA00023012"/>
    </source>
</evidence>
<feature type="transmembrane region" description="Helical" evidence="9">
    <location>
        <begin position="12"/>
        <end position="33"/>
    </location>
</feature>
<keyword evidence="2" id="KW-1003">Cell membrane</keyword>
<evidence type="ECO:0000259" key="10">
    <source>
        <dbReference type="PROSITE" id="PS50109"/>
    </source>
</evidence>
<keyword evidence="3" id="KW-0808">Transferase</keyword>
<evidence type="ECO:0000256" key="6">
    <source>
        <dbReference type="ARBA" id="ARBA00022989"/>
    </source>
</evidence>
<dbReference type="Gene3D" id="1.20.5.1930">
    <property type="match status" value="1"/>
</dbReference>
<evidence type="ECO:0000256" key="3">
    <source>
        <dbReference type="ARBA" id="ARBA00022679"/>
    </source>
</evidence>
<dbReference type="SMART" id="SM00387">
    <property type="entry name" value="HATPase_c"/>
    <property type="match status" value="1"/>
</dbReference>
<name>A0ABS9KQ35_9BACT</name>
<keyword evidence="5 11" id="KW-0418">Kinase</keyword>
<keyword evidence="8 9" id="KW-0472">Membrane</keyword>
<dbReference type="Pfam" id="PF02518">
    <property type="entry name" value="HATPase_c"/>
    <property type="match status" value="1"/>
</dbReference>
<dbReference type="InterPro" id="IPR003594">
    <property type="entry name" value="HATPase_dom"/>
</dbReference>
<keyword evidence="7" id="KW-0902">Two-component regulatory system</keyword>
<organism evidence="11 12">
    <name type="scientific">Terrimonas ginsenosidimutans</name>
    <dbReference type="NCBI Taxonomy" id="2908004"/>
    <lineage>
        <taxon>Bacteria</taxon>
        <taxon>Pseudomonadati</taxon>
        <taxon>Bacteroidota</taxon>
        <taxon>Chitinophagia</taxon>
        <taxon>Chitinophagales</taxon>
        <taxon>Chitinophagaceae</taxon>
        <taxon>Terrimonas</taxon>
    </lineage>
</organism>
<dbReference type="InterPro" id="IPR005467">
    <property type="entry name" value="His_kinase_dom"/>
</dbReference>
<dbReference type="PANTHER" id="PTHR24421">
    <property type="entry name" value="NITRATE/NITRITE SENSOR PROTEIN NARX-RELATED"/>
    <property type="match status" value="1"/>
</dbReference>
<evidence type="ECO:0000313" key="11">
    <source>
        <dbReference type="EMBL" id="MCG2614436.1"/>
    </source>
</evidence>
<dbReference type="InterPro" id="IPR036890">
    <property type="entry name" value="HATPase_C_sf"/>
</dbReference>
<gene>
    <name evidence="11" type="ORF">LZZ85_09100</name>
</gene>
<keyword evidence="4 9" id="KW-0812">Transmembrane</keyword>
<dbReference type="InterPro" id="IPR050482">
    <property type="entry name" value="Sensor_HK_TwoCompSys"/>
</dbReference>